<reference evidence="1" key="2">
    <citation type="journal article" date="2019" name="IMA Fungus">
        <title>Genome sequencing and comparison of five Tilletia species to identify candidate genes for the detection of regulated species infecting wheat.</title>
        <authorList>
            <person name="Nguyen H.D.T."/>
            <person name="Sultana T."/>
            <person name="Kesanakurti P."/>
            <person name="Hambleton S."/>
        </authorList>
    </citation>
    <scope>NUCLEOTIDE SEQUENCE</scope>
    <source>
        <strain evidence="1">DAOMC 236416</strain>
    </source>
</reference>
<organism evidence="1 2">
    <name type="scientific">Tilletia indica</name>
    <dbReference type="NCBI Taxonomy" id="43049"/>
    <lineage>
        <taxon>Eukaryota</taxon>
        <taxon>Fungi</taxon>
        <taxon>Dikarya</taxon>
        <taxon>Basidiomycota</taxon>
        <taxon>Ustilaginomycotina</taxon>
        <taxon>Exobasidiomycetes</taxon>
        <taxon>Tilletiales</taxon>
        <taxon>Tilletiaceae</taxon>
        <taxon>Tilletia</taxon>
    </lineage>
</organism>
<protein>
    <submittedName>
        <fullName evidence="1">Uncharacterized protein</fullName>
    </submittedName>
</protein>
<evidence type="ECO:0000313" key="2">
    <source>
        <dbReference type="Proteomes" id="UP000077521"/>
    </source>
</evidence>
<accession>A0A177TL05</accession>
<reference evidence="1" key="1">
    <citation type="submission" date="2016-04" db="EMBL/GenBank/DDBJ databases">
        <authorList>
            <person name="Nguyen H.D."/>
            <person name="Samba Siva P."/>
            <person name="Cullis J."/>
            <person name="Levesque C.A."/>
            <person name="Hambleton S."/>
        </authorList>
    </citation>
    <scope>NUCLEOTIDE SEQUENCE</scope>
    <source>
        <strain evidence="1">DAOMC 236416</strain>
    </source>
</reference>
<dbReference type="Proteomes" id="UP000077521">
    <property type="component" value="Unassembled WGS sequence"/>
</dbReference>
<gene>
    <name evidence="1" type="ORF">A4X13_0g7543</name>
</gene>
<dbReference type="AlphaFoldDB" id="A0A177TL05"/>
<dbReference type="EMBL" id="LWDF02000963">
    <property type="protein sequence ID" value="KAE8241148.1"/>
    <property type="molecule type" value="Genomic_DNA"/>
</dbReference>
<keyword evidence="2" id="KW-1185">Reference proteome</keyword>
<proteinExistence type="predicted"/>
<comment type="caution">
    <text evidence="1">The sequence shown here is derived from an EMBL/GenBank/DDBJ whole genome shotgun (WGS) entry which is preliminary data.</text>
</comment>
<evidence type="ECO:0000313" key="1">
    <source>
        <dbReference type="EMBL" id="KAE8241148.1"/>
    </source>
</evidence>
<sequence>MSSPQLSKLDSVTLKLTMVQVQLAHGIAPARTAWAKDNWERHPDPAFFAWLAGNLCVKEQDLRKAVDQATLDTELVMNHKRMRVACANSINRIATTFVPCHLHVT</sequence>
<name>A0A177TL05_9BASI</name>